<reference evidence="3 4" key="1">
    <citation type="submission" date="2022-11" db="EMBL/GenBank/DDBJ databases">
        <title>Minimal conservation of predation-associated metabolite biosynthetic gene clusters underscores biosynthetic potential of Myxococcota including descriptions for ten novel species: Archangium lansinium sp. nov., Myxococcus landrumus sp. nov., Nannocystis bai.</title>
        <authorList>
            <person name="Ahearne A."/>
            <person name="Stevens C."/>
            <person name="Dowd S."/>
        </authorList>
    </citation>
    <scope>NUCLEOTIDE SEQUENCE [LARGE SCALE GENOMIC DNA]</scope>
    <source>
        <strain evidence="3 4">NCELM</strain>
    </source>
</reference>
<protein>
    <recommendedName>
        <fullName evidence="2">ATP-grasp domain-containing protein</fullName>
    </recommendedName>
</protein>
<name>A0ABT5BIX3_9BACT</name>
<dbReference type="PANTHER" id="PTHR21621:SF0">
    <property type="entry name" value="BETA-CITRYLGLUTAMATE SYNTHASE B-RELATED"/>
    <property type="match status" value="1"/>
</dbReference>
<evidence type="ECO:0000259" key="2">
    <source>
        <dbReference type="PROSITE" id="PS50975"/>
    </source>
</evidence>
<sequence length="335" mass="35881">MPRPPKLVVLAHDPADDPCVELVAQALAARGVEIERIATGPFPAGCMLELEPHADAPRIVLGGVRLDDADALWLRHLDPSGLPPGLRDDERAAALQQAGAALWAALACSRAFLLDPPEALLAAPHKPRAMQLAAGLGIDVPRTLVTNSPAAVRRFAAERPGPLVCKLVDSGGVHLADPAGPPQLPTLALDDLDDLDGLELAPMIVQERLDKRLELRVTIVGHEVFVAGLDPRGALDVRMDRALLADLRPSDALPPLLRDRLLSLCTFLGLNFASIDVVRTADDRWVMLDLNTTSYFDHVERFAGLSISAAVADLLLGRKPPRAHRPLIARKTSSG</sequence>
<proteinExistence type="predicted"/>
<dbReference type="InterPro" id="IPR011761">
    <property type="entry name" value="ATP-grasp"/>
</dbReference>
<feature type="domain" description="ATP-grasp" evidence="2">
    <location>
        <begin position="130"/>
        <end position="316"/>
    </location>
</feature>
<organism evidence="3 4">
    <name type="scientific">Nannocystis radixulma</name>
    <dbReference type="NCBI Taxonomy" id="2995305"/>
    <lineage>
        <taxon>Bacteria</taxon>
        <taxon>Pseudomonadati</taxon>
        <taxon>Myxococcota</taxon>
        <taxon>Polyangia</taxon>
        <taxon>Nannocystales</taxon>
        <taxon>Nannocystaceae</taxon>
        <taxon>Nannocystis</taxon>
    </lineage>
</organism>
<keyword evidence="4" id="KW-1185">Reference proteome</keyword>
<keyword evidence="1" id="KW-0547">Nucleotide-binding</keyword>
<dbReference type="RefSeq" id="WP_272005305.1">
    <property type="nucleotide sequence ID" value="NZ_JAQNDN010000020.1"/>
</dbReference>
<dbReference type="PROSITE" id="PS50975">
    <property type="entry name" value="ATP_GRASP"/>
    <property type="match status" value="1"/>
</dbReference>
<evidence type="ECO:0000256" key="1">
    <source>
        <dbReference type="PROSITE-ProRule" id="PRU00409"/>
    </source>
</evidence>
<dbReference type="Pfam" id="PF21068">
    <property type="entry name" value="ATPgraspMvdD"/>
    <property type="match status" value="1"/>
</dbReference>
<dbReference type="SUPFAM" id="SSF56059">
    <property type="entry name" value="Glutathione synthetase ATP-binding domain-like"/>
    <property type="match status" value="1"/>
</dbReference>
<dbReference type="EMBL" id="JAQNDN010000020">
    <property type="protein sequence ID" value="MDC0672982.1"/>
    <property type="molecule type" value="Genomic_DNA"/>
</dbReference>
<comment type="caution">
    <text evidence="3">The sequence shown here is derived from an EMBL/GenBank/DDBJ whole genome shotgun (WGS) entry which is preliminary data.</text>
</comment>
<dbReference type="InterPro" id="IPR048936">
    <property type="entry name" value="MvdD-like_ATPgrasp"/>
</dbReference>
<evidence type="ECO:0000313" key="3">
    <source>
        <dbReference type="EMBL" id="MDC0672982.1"/>
    </source>
</evidence>
<evidence type="ECO:0000313" key="4">
    <source>
        <dbReference type="Proteomes" id="UP001217838"/>
    </source>
</evidence>
<dbReference type="Gene3D" id="3.30.470.20">
    <property type="entry name" value="ATP-grasp fold, B domain"/>
    <property type="match status" value="1"/>
</dbReference>
<gene>
    <name evidence="3" type="ORF">POL58_34835</name>
</gene>
<accession>A0ABT5BIX3</accession>
<dbReference type="Proteomes" id="UP001217838">
    <property type="component" value="Unassembled WGS sequence"/>
</dbReference>
<dbReference type="PANTHER" id="PTHR21621">
    <property type="entry name" value="RIBOSOMAL PROTEIN S6 MODIFICATION PROTEIN"/>
    <property type="match status" value="1"/>
</dbReference>
<keyword evidence="1" id="KW-0067">ATP-binding</keyword>